<dbReference type="PROSITE" id="PS00108">
    <property type="entry name" value="PROTEIN_KINASE_ST"/>
    <property type="match status" value="1"/>
</dbReference>
<keyword evidence="9" id="KW-0418">Kinase</keyword>
<feature type="compositionally biased region" description="Polar residues" evidence="6">
    <location>
        <begin position="1059"/>
        <end position="1079"/>
    </location>
</feature>
<evidence type="ECO:0000256" key="3">
    <source>
        <dbReference type="ARBA" id="ARBA00022840"/>
    </source>
</evidence>
<dbReference type="SMART" id="SM00220">
    <property type="entry name" value="S_TKc"/>
    <property type="match status" value="1"/>
</dbReference>
<dbReference type="InterPro" id="IPR003598">
    <property type="entry name" value="Ig_sub2"/>
</dbReference>
<dbReference type="InterPro" id="IPR013783">
    <property type="entry name" value="Ig-like_fold"/>
</dbReference>
<dbReference type="EMBL" id="OX597815">
    <property type="protein sequence ID" value="CAI9718066.1"/>
    <property type="molecule type" value="Genomic_DNA"/>
</dbReference>
<keyword evidence="4" id="KW-0393">Immunoglobulin domain</keyword>
<dbReference type="SUPFAM" id="SSF48726">
    <property type="entry name" value="Immunoglobulin"/>
    <property type="match status" value="4"/>
</dbReference>
<dbReference type="SUPFAM" id="SSF56112">
    <property type="entry name" value="Protein kinase-like (PK-like)"/>
    <property type="match status" value="1"/>
</dbReference>
<evidence type="ECO:0000256" key="5">
    <source>
        <dbReference type="PROSITE-ProRule" id="PRU10141"/>
    </source>
</evidence>
<dbReference type="InterPro" id="IPR011009">
    <property type="entry name" value="Kinase-like_dom_sf"/>
</dbReference>
<dbReference type="GO" id="GO:0005524">
    <property type="term" value="F:ATP binding"/>
    <property type="evidence" value="ECO:0007669"/>
    <property type="project" value="UniProtKB-UniRule"/>
</dbReference>
<evidence type="ECO:0000313" key="10">
    <source>
        <dbReference type="Proteomes" id="UP001162480"/>
    </source>
</evidence>
<dbReference type="FunFam" id="2.60.40.10:FF:000107">
    <property type="entry name" value="Myosin, light chain kinase a"/>
    <property type="match status" value="1"/>
</dbReference>
<feature type="compositionally biased region" description="Polar residues" evidence="6">
    <location>
        <begin position="171"/>
        <end position="181"/>
    </location>
</feature>
<keyword evidence="2 5" id="KW-0547">Nucleotide-binding</keyword>
<evidence type="ECO:0000256" key="6">
    <source>
        <dbReference type="SAM" id="MobiDB-lite"/>
    </source>
</evidence>
<dbReference type="PROSITE" id="PS00107">
    <property type="entry name" value="PROTEIN_KINASE_ATP"/>
    <property type="match status" value="1"/>
</dbReference>
<dbReference type="Gene3D" id="1.10.510.10">
    <property type="entry name" value="Transferase(Phosphotransferase) domain 1"/>
    <property type="match status" value="1"/>
</dbReference>
<dbReference type="Gene3D" id="2.60.40.10">
    <property type="entry name" value="Immunoglobulins"/>
    <property type="match status" value="4"/>
</dbReference>
<feature type="region of interest" description="Disordered" evidence="6">
    <location>
        <begin position="68"/>
        <end position="281"/>
    </location>
</feature>
<name>A0AA36AKY8_OCTVU</name>
<feature type="compositionally biased region" description="Basic and acidic residues" evidence="6">
    <location>
        <begin position="210"/>
        <end position="252"/>
    </location>
</feature>
<evidence type="ECO:0000256" key="4">
    <source>
        <dbReference type="ARBA" id="ARBA00023319"/>
    </source>
</evidence>
<feature type="region of interest" description="Disordered" evidence="6">
    <location>
        <begin position="1032"/>
        <end position="1080"/>
    </location>
</feature>
<dbReference type="InterPro" id="IPR008271">
    <property type="entry name" value="Ser/Thr_kinase_AS"/>
</dbReference>
<gene>
    <name evidence="9" type="ORF">OCTVUL_1B005698</name>
</gene>
<feature type="binding site" evidence="5">
    <location>
        <position position="775"/>
    </location>
    <ligand>
        <name>ATP</name>
        <dbReference type="ChEBI" id="CHEBI:30616"/>
    </ligand>
</feature>
<feature type="region of interest" description="Disordered" evidence="6">
    <location>
        <begin position="1095"/>
        <end position="1131"/>
    </location>
</feature>
<dbReference type="SMART" id="SM00408">
    <property type="entry name" value="IGc2"/>
    <property type="match status" value="3"/>
</dbReference>
<dbReference type="GO" id="GO:0004672">
    <property type="term" value="F:protein kinase activity"/>
    <property type="evidence" value="ECO:0007669"/>
    <property type="project" value="InterPro"/>
</dbReference>
<dbReference type="InterPro" id="IPR013098">
    <property type="entry name" value="Ig_I-set"/>
</dbReference>
<evidence type="ECO:0000256" key="2">
    <source>
        <dbReference type="ARBA" id="ARBA00022741"/>
    </source>
</evidence>
<sequence>MSHTQTNTKQSSSKPFRHVSSIHYNLTNNEECHTKCVSTATAHIHEPPGRTYVSSYYIAIGGISSSESKSDVQTSYTSDRRSRDRFSTSFDRDSDWDSNKKESILDVTRRRESESSYIPYRSGRKDSYSSDYKGSSSHTSDVRNVQDSYGSYFSDNQSSNLSSYDTRHSQKQSGSYSFRNQQESRRDSDLSYTSSDTRTSQSDYTSLFEDSSRKSRRESGNLAYETRRDSGLSGFETRRDSGLSGFEARRDSGISSYETRRGSGISAFETSKDSDTSSIYYSSSSSSRIKKETEDIYKKQIDQQMQSIRTEDVETPAVTPRPATDEKRPEFIIKPRKQFGDVGKSVKFKASFEGKGTLRWERYSKVIEQSEKYKLYRSLDFNYLEINSVELSDAGIYICIVENDLGCDTASAVLEVFEDYKPTPPLPPKKPQVDIPLHDIDVSEGATNVELRCKFSNVSSVNWFKDGNKLPPSQDIKSTFDGFNAVLVLKNVTPNAIGCYECIAISSKKEEVQTSCVLTVQSTKPKVEPPIFIRELQDIQCSEGDPLELFVQVKGTHPIDIFWVHNNAEIVPDGKIYKQISYPHSDGTSFIHKLLIEEFLPEDAGEYVCEAYNTYGDTDTFCRLTIKEGHTKSHDSPQILELLPSELSVKSGEAAMFSVKHTGEKVKWYRGRKEVEADDRLIIENKPGFCEFTIQNTLPTDRGSYNVVVTNKLGNDSAIVKLVVEDASIFDHLDVQISTANFEDFYILKEEVGSGRFGVVHKCIEKSSNRLWAAKVIKCKEKKKAEFRNEIEIMKNLTHPKVLRLWDAYESPTGFVIVTEFVCGGELFKRIVDDDFVLTEQDCAHFVHQICEGVRYLHDKQIIHLDLKPENILCIAKSNNFIKIIDFGLARKLQVGDSIKVLFGTPDFIAPEVVNYDEISFATDLWSLGVICYVLISGLAPFTGETNVETLSNVTQAVYDFDDETFDEISDAAKDFISKLLVKKKENRMTIHMCLQHEWLALDHVDNQCMKRLSTDKLKNFIARRKWQAPAASFQSAGGRPSRTNYMNGGHTHQDQKPRQFNQQPSVNRHNNEQVTWKKNGTAIRALNHITGRFSERASSTSEPASFSLPTQYSVSNERRTFFRNSKPPKP</sequence>
<dbReference type="AlphaFoldDB" id="A0AA36AKY8"/>
<dbReference type="InterPro" id="IPR000719">
    <property type="entry name" value="Prot_kinase_dom"/>
</dbReference>
<dbReference type="PROSITE" id="PS50011">
    <property type="entry name" value="PROTEIN_KINASE_DOM"/>
    <property type="match status" value="1"/>
</dbReference>
<evidence type="ECO:0000256" key="1">
    <source>
        <dbReference type="ARBA" id="ARBA00006692"/>
    </source>
</evidence>
<evidence type="ECO:0000313" key="9">
    <source>
        <dbReference type="EMBL" id="CAI9718066.1"/>
    </source>
</evidence>
<dbReference type="CDD" id="cd00096">
    <property type="entry name" value="Ig"/>
    <property type="match status" value="1"/>
</dbReference>
<dbReference type="SMART" id="SM00409">
    <property type="entry name" value="IG"/>
    <property type="match status" value="4"/>
</dbReference>
<dbReference type="PROSITE" id="PS50835">
    <property type="entry name" value="IG_LIKE"/>
    <property type="match status" value="3"/>
</dbReference>
<comment type="similarity">
    <text evidence="1">Belongs to the protein kinase superfamily. CAMK Ser/Thr protein kinase family.</text>
</comment>
<dbReference type="InterPro" id="IPR036179">
    <property type="entry name" value="Ig-like_dom_sf"/>
</dbReference>
<dbReference type="Pfam" id="PF07679">
    <property type="entry name" value="I-set"/>
    <property type="match status" value="4"/>
</dbReference>
<feature type="compositionally biased region" description="Basic and acidic residues" evidence="6">
    <location>
        <begin position="78"/>
        <end position="114"/>
    </location>
</feature>
<evidence type="ECO:0000259" key="8">
    <source>
        <dbReference type="PROSITE" id="PS50835"/>
    </source>
</evidence>
<accession>A0AA36AKY8</accession>
<dbReference type="Pfam" id="PF00069">
    <property type="entry name" value="Pkinase"/>
    <property type="match status" value="1"/>
</dbReference>
<feature type="compositionally biased region" description="Polar residues" evidence="6">
    <location>
        <begin position="1097"/>
        <end position="1116"/>
    </location>
</feature>
<dbReference type="InterPro" id="IPR003599">
    <property type="entry name" value="Ig_sub"/>
</dbReference>
<dbReference type="Proteomes" id="UP001162480">
    <property type="component" value="Chromosome 2"/>
</dbReference>
<dbReference type="PANTHER" id="PTHR47633">
    <property type="entry name" value="IMMUNOGLOBULIN"/>
    <property type="match status" value="1"/>
</dbReference>
<reference evidence="9" key="1">
    <citation type="submission" date="2023-08" db="EMBL/GenBank/DDBJ databases">
        <authorList>
            <person name="Alioto T."/>
            <person name="Alioto T."/>
            <person name="Gomez Garrido J."/>
        </authorList>
    </citation>
    <scope>NUCLEOTIDE SEQUENCE</scope>
</reference>
<dbReference type="InterPro" id="IPR007110">
    <property type="entry name" value="Ig-like_dom"/>
</dbReference>
<dbReference type="Gene3D" id="3.30.200.20">
    <property type="entry name" value="Phosphorylase Kinase, domain 1"/>
    <property type="match status" value="1"/>
</dbReference>
<keyword evidence="10" id="KW-1185">Reference proteome</keyword>
<feature type="domain" description="Protein kinase" evidence="7">
    <location>
        <begin position="746"/>
        <end position="1000"/>
    </location>
</feature>
<dbReference type="FunFam" id="1.10.510.10:FF:000594">
    <property type="entry name" value="Myosin light chain kinase isoform-III"/>
    <property type="match status" value="1"/>
</dbReference>
<feature type="compositionally biased region" description="Polar residues" evidence="6">
    <location>
        <begin position="138"/>
        <end position="164"/>
    </location>
</feature>
<feature type="domain" description="Ig-like" evidence="8">
    <location>
        <begin position="431"/>
        <end position="513"/>
    </location>
</feature>
<protein>
    <submittedName>
        <fullName evidence="9">Myosin light chain kinase, smooth muscle isoform X3</fullName>
    </submittedName>
</protein>
<keyword evidence="9" id="KW-0808">Transferase</keyword>
<feature type="compositionally biased region" description="Polar residues" evidence="6">
    <location>
        <begin position="190"/>
        <end position="209"/>
    </location>
</feature>
<feature type="domain" description="Ig-like" evidence="8">
    <location>
        <begin position="529"/>
        <end position="625"/>
    </location>
</feature>
<proteinExistence type="inferred from homology"/>
<organism evidence="9 10">
    <name type="scientific">Octopus vulgaris</name>
    <name type="common">Common octopus</name>
    <dbReference type="NCBI Taxonomy" id="6645"/>
    <lineage>
        <taxon>Eukaryota</taxon>
        <taxon>Metazoa</taxon>
        <taxon>Spiralia</taxon>
        <taxon>Lophotrochozoa</taxon>
        <taxon>Mollusca</taxon>
        <taxon>Cephalopoda</taxon>
        <taxon>Coleoidea</taxon>
        <taxon>Octopodiformes</taxon>
        <taxon>Octopoda</taxon>
        <taxon>Incirrata</taxon>
        <taxon>Octopodidae</taxon>
        <taxon>Octopus</taxon>
    </lineage>
</organism>
<evidence type="ECO:0000259" key="7">
    <source>
        <dbReference type="PROSITE" id="PS50011"/>
    </source>
</evidence>
<dbReference type="InterPro" id="IPR017441">
    <property type="entry name" value="Protein_kinase_ATP_BS"/>
</dbReference>
<feature type="domain" description="Ig-like" evidence="8">
    <location>
        <begin position="329"/>
        <end position="415"/>
    </location>
</feature>
<dbReference type="PANTHER" id="PTHR47633:SF7">
    <property type="entry name" value="TITIN HOMOLOG"/>
    <property type="match status" value="1"/>
</dbReference>
<keyword evidence="3 5" id="KW-0067">ATP-binding</keyword>